<dbReference type="KEGG" id="oxy:HCG48_11505"/>
<accession>A0A6H1TZC4</accession>
<feature type="signal peptide" evidence="1">
    <location>
        <begin position="1"/>
        <end position="24"/>
    </location>
</feature>
<evidence type="ECO:0000313" key="2">
    <source>
        <dbReference type="EMBL" id="QIZ71123.1"/>
    </source>
</evidence>
<name>A0A6H1TZC4_9CYAN</name>
<feature type="chain" id="PRO_5026300288" evidence="1">
    <location>
        <begin position="25"/>
        <end position="168"/>
    </location>
</feature>
<dbReference type="Proteomes" id="UP000500857">
    <property type="component" value="Chromosome"/>
</dbReference>
<dbReference type="RefSeq" id="WP_168569278.1">
    <property type="nucleotide sequence ID" value="NZ_CP051167.1"/>
</dbReference>
<dbReference type="InterPro" id="IPR021256">
    <property type="entry name" value="DUF2808"/>
</dbReference>
<proteinExistence type="predicted"/>
<dbReference type="AlphaFoldDB" id="A0A6H1TZC4"/>
<evidence type="ECO:0000313" key="3">
    <source>
        <dbReference type="Proteomes" id="UP000500857"/>
    </source>
</evidence>
<evidence type="ECO:0000256" key="1">
    <source>
        <dbReference type="SAM" id="SignalP"/>
    </source>
</evidence>
<protein>
    <submittedName>
        <fullName evidence="2">DUF2808 domain-containing protein</fullName>
    </submittedName>
</protein>
<gene>
    <name evidence="2" type="ORF">HCG48_11505</name>
</gene>
<reference evidence="2 3" key="1">
    <citation type="submission" date="2020-04" db="EMBL/GenBank/DDBJ databases">
        <authorList>
            <person name="Basu S."/>
            <person name="Maruthanayagam V."/>
            <person name="Chakraborty S."/>
            <person name="Pramanik A."/>
            <person name="Mukherjee J."/>
            <person name="Brink B."/>
        </authorList>
    </citation>
    <scope>NUCLEOTIDE SEQUENCE [LARGE SCALE GENOMIC DNA]</scope>
    <source>
        <strain evidence="2 3">AP17</strain>
    </source>
</reference>
<sequence length="168" mass="19270">MKRILSVLAVTALCLGGTIAPSWSQTSGWTIFGGVERKYELKYRLQRGKADTWDRYWLKIPAKKVNWAVLQFQITYPDYFDGEFDSNEIEVKVDDETIEIQDALWDPENRLIEIYPLEPIPANKDIEIVLSDVQNPRFGGMFNFNCRIVTPGGPPLPQYLGTWVLAID</sequence>
<dbReference type="Pfam" id="PF10989">
    <property type="entry name" value="DUF2808"/>
    <property type="match status" value="1"/>
</dbReference>
<dbReference type="EMBL" id="CP051167">
    <property type="protein sequence ID" value="QIZ71123.1"/>
    <property type="molecule type" value="Genomic_DNA"/>
</dbReference>
<keyword evidence="1" id="KW-0732">Signal</keyword>
<keyword evidence="3" id="KW-1185">Reference proteome</keyword>
<organism evidence="2 3">
    <name type="scientific">Oxynema aestuarii AP17</name>
    <dbReference type="NCBI Taxonomy" id="2064643"/>
    <lineage>
        <taxon>Bacteria</taxon>
        <taxon>Bacillati</taxon>
        <taxon>Cyanobacteriota</taxon>
        <taxon>Cyanophyceae</taxon>
        <taxon>Oscillatoriophycideae</taxon>
        <taxon>Oscillatoriales</taxon>
        <taxon>Oscillatoriaceae</taxon>
        <taxon>Oxynema</taxon>
        <taxon>Oxynema aestuarii</taxon>
    </lineage>
</organism>